<dbReference type="EMBL" id="JARJLG010000039">
    <property type="protein sequence ID" value="KAJ7763954.1"/>
    <property type="molecule type" value="Genomic_DNA"/>
</dbReference>
<keyword evidence="3" id="KW-1185">Reference proteome</keyword>
<comment type="caution">
    <text evidence="2">The sequence shown here is derived from an EMBL/GenBank/DDBJ whole genome shotgun (WGS) entry which is preliminary data.</text>
</comment>
<sequence length="318" mass="35447">MISGKENGDTYMSGKGKGISPVHPPIPVLRYLPKCARLSLFLKGNWATGIFLATHQTYPTYMEAYPTYAATYPTYMETYPTYMETYSAYMETYSTYVETYSTYVAIKLNLLPFPVVRSARFKGQVEGKINSASDGPLWMEAITLDFYQKVPDAIGDRPDVTTLQGNPWRGQGRKYSPRSEIGPGRPENLRVSSRHHSEQLFPRVRIADHLQWPLKKSIPPAISGIGGTEIFSTLPIGKRSPWGFEGFIPSSLRATFFKKILWALPVGKRSERGFGGVISPSFREEIFSALPIGKRSAREFGGVISPSLRASLSKTAHG</sequence>
<organism evidence="2 3">
    <name type="scientific">Mycena maculata</name>
    <dbReference type="NCBI Taxonomy" id="230809"/>
    <lineage>
        <taxon>Eukaryota</taxon>
        <taxon>Fungi</taxon>
        <taxon>Dikarya</taxon>
        <taxon>Basidiomycota</taxon>
        <taxon>Agaricomycotina</taxon>
        <taxon>Agaricomycetes</taxon>
        <taxon>Agaricomycetidae</taxon>
        <taxon>Agaricales</taxon>
        <taxon>Marasmiineae</taxon>
        <taxon>Mycenaceae</taxon>
        <taxon>Mycena</taxon>
    </lineage>
</organism>
<dbReference type="AlphaFoldDB" id="A0AAD7JFU6"/>
<protein>
    <submittedName>
        <fullName evidence="2">Uncharacterized protein</fullName>
    </submittedName>
</protein>
<accession>A0AAD7JFU6</accession>
<name>A0AAD7JFU6_9AGAR</name>
<gene>
    <name evidence="2" type="ORF">DFH07DRAFT_770612</name>
</gene>
<evidence type="ECO:0000313" key="2">
    <source>
        <dbReference type="EMBL" id="KAJ7763954.1"/>
    </source>
</evidence>
<dbReference type="Proteomes" id="UP001215280">
    <property type="component" value="Unassembled WGS sequence"/>
</dbReference>
<evidence type="ECO:0000313" key="3">
    <source>
        <dbReference type="Proteomes" id="UP001215280"/>
    </source>
</evidence>
<feature type="region of interest" description="Disordered" evidence="1">
    <location>
        <begin position="158"/>
        <end position="193"/>
    </location>
</feature>
<reference evidence="2" key="1">
    <citation type="submission" date="2023-03" db="EMBL/GenBank/DDBJ databases">
        <title>Massive genome expansion in bonnet fungi (Mycena s.s.) driven by repeated elements and novel gene families across ecological guilds.</title>
        <authorList>
            <consortium name="Lawrence Berkeley National Laboratory"/>
            <person name="Harder C.B."/>
            <person name="Miyauchi S."/>
            <person name="Viragh M."/>
            <person name="Kuo A."/>
            <person name="Thoen E."/>
            <person name="Andreopoulos B."/>
            <person name="Lu D."/>
            <person name="Skrede I."/>
            <person name="Drula E."/>
            <person name="Henrissat B."/>
            <person name="Morin E."/>
            <person name="Kohler A."/>
            <person name="Barry K."/>
            <person name="LaButti K."/>
            <person name="Morin E."/>
            <person name="Salamov A."/>
            <person name="Lipzen A."/>
            <person name="Mereny Z."/>
            <person name="Hegedus B."/>
            <person name="Baldrian P."/>
            <person name="Stursova M."/>
            <person name="Weitz H."/>
            <person name="Taylor A."/>
            <person name="Grigoriev I.V."/>
            <person name="Nagy L.G."/>
            <person name="Martin F."/>
            <person name="Kauserud H."/>
        </authorList>
    </citation>
    <scope>NUCLEOTIDE SEQUENCE</scope>
    <source>
        <strain evidence="2">CBHHK188m</strain>
    </source>
</reference>
<evidence type="ECO:0000256" key="1">
    <source>
        <dbReference type="SAM" id="MobiDB-lite"/>
    </source>
</evidence>
<proteinExistence type="predicted"/>